<evidence type="ECO:0000313" key="3">
    <source>
        <dbReference type="EMBL" id="KAG5461867.1"/>
    </source>
</evidence>
<dbReference type="InterPro" id="IPR039512">
    <property type="entry name" value="RCHY1_zinc-ribbon"/>
</dbReference>
<dbReference type="OrthoDB" id="411372at2759"/>
<dbReference type="GO" id="GO:0061630">
    <property type="term" value="F:ubiquitin protein ligase activity"/>
    <property type="evidence" value="ECO:0007669"/>
    <property type="project" value="TreeGrafter"/>
</dbReference>
<proteinExistence type="predicted"/>
<evidence type="ECO:0000259" key="2">
    <source>
        <dbReference type="Pfam" id="PF14599"/>
    </source>
</evidence>
<dbReference type="GO" id="GO:0006511">
    <property type="term" value="P:ubiquitin-dependent protein catabolic process"/>
    <property type="evidence" value="ECO:0007669"/>
    <property type="project" value="TreeGrafter"/>
</dbReference>
<sequence>MSSFFERIDAVLAQQKMPPEYDDHVSEILCNDCERSSRAKYNFLYHKCAYCASYNTKVLRTLKPGDVDQDAEGGRTSEIPGSLSSVAAARPPSWTPTDGDTAADQVAALALDNPENLPTGNGELPPLTAGPRAHVRSRAPLAPGVMLRTRRAGQLRATGGPAGVARDAFTLVETTTSDSDFFFFFPFFFLLLLSRSKM</sequence>
<organism evidence="3 4">
    <name type="scientific">Olpidium bornovanus</name>
    <dbReference type="NCBI Taxonomy" id="278681"/>
    <lineage>
        <taxon>Eukaryota</taxon>
        <taxon>Fungi</taxon>
        <taxon>Fungi incertae sedis</taxon>
        <taxon>Olpidiomycota</taxon>
        <taxon>Olpidiomycotina</taxon>
        <taxon>Olpidiomycetes</taxon>
        <taxon>Olpidiales</taxon>
        <taxon>Olpidiaceae</taxon>
        <taxon>Olpidium</taxon>
    </lineage>
</organism>
<evidence type="ECO:0000313" key="4">
    <source>
        <dbReference type="Proteomes" id="UP000673691"/>
    </source>
</evidence>
<feature type="region of interest" description="Disordered" evidence="1">
    <location>
        <begin position="69"/>
        <end position="98"/>
    </location>
</feature>
<dbReference type="EMBL" id="JAEFCI010003008">
    <property type="protein sequence ID" value="KAG5461867.1"/>
    <property type="molecule type" value="Genomic_DNA"/>
</dbReference>
<feature type="domain" description="RCHY1 zinc-ribbon" evidence="2">
    <location>
        <begin position="1"/>
        <end position="57"/>
    </location>
</feature>
<reference evidence="3 4" key="1">
    <citation type="journal article" name="Sci. Rep.">
        <title>Genome-scale phylogenetic analyses confirm Olpidium as the closest living zoosporic fungus to the non-flagellated, terrestrial fungi.</title>
        <authorList>
            <person name="Chang Y."/>
            <person name="Rochon D."/>
            <person name="Sekimoto S."/>
            <person name="Wang Y."/>
            <person name="Chovatia M."/>
            <person name="Sandor L."/>
            <person name="Salamov A."/>
            <person name="Grigoriev I.V."/>
            <person name="Stajich J.E."/>
            <person name="Spatafora J.W."/>
        </authorList>
    </citation>
    <scope>NUCLEOTIDE SEQUENCE [LARGE SCALE GENOMIC DNA]</scope>
    <source>
        <strain evidence="3">S191</strain>
    </source>
</reference>
<accession>A0A8H7ZZ34</accession>
<dbReference type="GO" id="GO:0016567">
    <property type="term" value="P:protein ubiquitination"/>
    <property type="evidence" value="ECO:0007669"/>
    <property type="project" value="TreeGrafter"/>
</dbReference>
<dbReference type="GO" id="GO:0005634">
    <property type="term" value="C:nucleus"/>
    <property type="evidence" value="ECO:0007669"/>
    <property type="project" value="TreeGrafter"/>
</dbReference>
<keyword evidence="4" id="KW-1185">Reference proteome</keyword>
<dbReference type="Gene3D" id="2.20.28.10">
    <property type="match status" value="1"/>
</dbReference>
<evidence type="ECO:0000256" key="1">
    <source>
        <dbReference type="SAM" id="MobiDB-lite"/>
    </source>
</evidence>
<dbReference type="PANTHER" id="PTHR21319:SF0">
    <property type="entry name" value="AND RING FINGER DOMAIN PROTEIN, PUTATIVE (AFU_ORTHOLOGUE AFUA_1G08900)-RELATED"/>
    <property type="match status" value="1"/>
</dbReference>
<gene>
    <name evidence="3" type="ORF">BJ554DRAFT_5876</name>
</gene>
<name>A0A8H7ZZ34_9FUNG</name>
<dbReference type="AlphaFoldDB" id="A0A8H7ZZ34"/>
<dbReference type="PANTHER" id="PTHR21319">
    <property type="entry name" value="RING FINGER AND CHY ZINC FINGER DOMAIN-CONTAINING PROTEIN 1"/>
    <property type="match status" value="1"/>
</dbReference>
<dbReference type="Proteomes" id="UP000673691">
    <property type="component" value="Unassembled WGS sequence"/>
</dbReference>
<dbReference type="Pfam" id="PF14599">
    <property type="entry name" value="zinc_ribbon_6"/>
    <property type="match status" value="1"/>
</dbReference>
<comment type="caution">
    <text evidence="3">The sequence shown here is derived from an EMBL/GenBank/DDBJ whole genome shotgun (WGS) entry which is preliminary data.</text>
</comment>
<protein>
    <submittedName>
        <fullName evidence="3">Zinc-ribbon-domain-containing protein</fullName>
    </submittedName>
</protein>